<gene>
    <name evidence="4" type="primary">LOC115212062</name>
</gene>
<evidence type="ECO:0000313" key="3">
    <source>
        <dbReference type="Proteomes" id="UP000515154"/>
    </source>
</evidence>
<feature type="chain" id="PRO_5029007704" evidence="1">
    <location>
        <begin position="18"/>
        <end position="80"/>
    </location>
</feature>
<dbReference type="AlphaFoldDB" id="A0A7E6EUW7"/>
<proteinExistence type="predicted"/>
<dbReference type="SUPFAM" id="SSF55753">
    <property type="entry name" value="Actin depolymerizing proteins"/>
    <property type="match status" value="1"/>
</dbReference>
<dbReference type="GO" id="GO:0051015">
    <property type="term" value="F:actin filament binding"/>
    <property type="evidence" value="ECO:0007669"/>
    <property type="project" value="InterPro"/>
</dbReference>
<dbReference type="Gene3D" id="3.40.20.10">
    <property type="entry name" value="Severin"/>
    <property type="match status" value="1"/>
</dbReference>
<dbReference type="RefSeq" id="XP_036358760.1">
    <property type="nucleotide sequence ID" value="XM_036502867.1"/>
</dbReference>
<reference evidence="4" key="1">
    <citation type="submission" date="2025-08" db="UniProtKB">
        <authorList>
            <consortium name="RefSeq"/>
        </authorList>
    </citation>
    <scope>IDENTIFICATION</scope>
</reference>
<dbReference type="KEGG" id="osn:115212062"/>
<evidence type="ECO:0000256" key="1">
    <source>
        <dbReference type="SAM" id="SignalP"/>
    </source>
</evidence>
<feature type="signal peptide" evidence="1">
    <location>
        <begin position="1"/>
        <end position="17"/>
    </location>
</feature>
<evidence type="ECO:0000313" key="4">
    <source>
        <dbReference type="RefSeq" id="XP_036358760.1"/>
    </source>
</evidence>
<keyword evidence="1" id="KW-0732">Signal</keyword>
<evidence type="ECO:0000259" key="2">
    <source>
        <dbReference type="Pfam" id="PF00626"/>
    </source>
</evidence>
<dbReference type="InterPro" id="IPR029006">
    <property type="entry name" value="ADF-H/Gelsolin-like_dom_sf"/>
</dbReference>
<organism evidence="3 4">
    <name type="scientific">Octopus sinensis</name>
    <name type="common">East Asian common octopus</name>
    <dbReference type="NCBI Taxonomy" id="2607531"/>
    <lineage>
        <taxon>Eukaryota</taxon>
        <taxon>Metazoa</taxon>
        <taxon>Spiralia</taxon>
        <taxon>Lophotrochozoa</taxon>
        <taxon>Mollusca</taxon>
        <taxon>Cephalopoda</taxon>
        <taxon>Coleoidea</taxon>
        <taxon>Octopodiformes</taxon>
        <taxon>Octopoda</taxon>
        <taxon>Incirrata</taxon>
        <taxon>Octopodidae</taxon>
        <taxon>Octopus</taxon>
    </lineage>
</organism>
<keyword evidence="3" id="KW-1185">Reference proteome</keyword>
<protein>
    <submittedName>
        <fullName evidence="4">Gelsolin-like protein 2</fullName>
    </submittedName>
</protein>
<accession>A0A7E6EUW7</accession>
<dbReference type="Proteomes" id="UP000515154">
    <property type="component" value="Linkage group LG5"/>
</dbReference>
<dbReference type="PRINTS" id="PR00597">
    <property type="entry name" value="GELSOLIN"/>
</dbReference>
<dbReference type="InterPro" id="IPR007122">
    <property type="entry name" value="Villin/Gelsolin"/>
</dbReference>
<name>A0A7E6EUW7_9MOLL</name>
<dbReference type="Pfam" id="PF00626">
    <property type="entry name" value="Gelsolin"/>
    <property type="match status" value="1"/>
</dbReference>
<feature type="domain" description="Gelsolin-like" evidence="2">
    <location>
        <begin position="15"/>
        <end position="72"/>
    </location>
</feature>
<sequence>MICVKSVLIARFIFSLQDVFVIDTKNEIIVWIGLDSSTTEKNNAMTYAHDYLMNKPNSQLPVIRLLEGKDNCKLILAIAA</sequence>
<dbReference type="InterPro" id="IPR007123">
    <property type="entry name" value="Gelsolin-like_dom"/>
</dbReference>